<dbReference type="AlphaFoldDB" id="A0A8B8AKB2"/>
<evidence type="ECO:0000313" key="1">
    <source>
        <dbReference type="Proteomes" id="UP000694844"/>
    </source>
</evidence>
<sequence length="280" mass="30432">MPSLDVVGTYNTHQEKSILRFVTITECSAVQKMRFDLLILVCISGFVYVHVHGCDEGTVKGKCDALDFCFCKNGTWMRTTFEVAQTIESTIRSFSDLCHQCTGSTISSCINDYYTKQFGLLLVTQIEEAGKNCTFTDEVGSNLQETTTIWTDISSSTAAPPNPERTIGTNISYTTESITNTADEVGSNLQETTTIWTDISSSTAAPPNPERTTGTNISYTTESITNTADKVGSNLQETTTIWTDINSSTAAPPNPERTIGTNISNTTESIANTAGFSDIH</sequence>
<keyword evidence="1" id="KW-1185">Reference proteome</keyword>
<proteinExistence type="predicted"/>
<accession>A0A8B8AKB2</accession>
<evidence type="ECO:0000313" key="2">
    <source>
        <dbReference type="RefSeq" id="XP_022290469.1"/>
    </source>
</evidence>
<dbReference type="KEGG" id="cvn:111102108"/>
<dbReference type="RefSeq" id="XP_022290469.1">
    <property type="nucleotide sequence ID" value="XM_022434761.1"/>
</dbReference>
<protein>
    <submittedName>
        <fullName evidence="2">Uncharacterized protein LOC111102108</fullName>
    </submittedName>
</protein>
<dbReference type="Proteomes" id="UP000694844">
    <property type="component" value="Chromosome 6"/>
</dbReference>
<name>A0A8B8AKB2_CRAVI</name>
<organism evidence="1 2">
    <name type="scientific">Crassostrea virginica</name>
    <name type="common">Eastern oyster</name>
    <dbReference type="NCBI Taxonomy" id="6565"/>
    <lineage>
        <taxon>Eukaryota</taxon>
        <taxon>Metazoa</taxon>
        <taxon>Spiralia</taxon>
        <taxon>Lophotrochozoa</taxon>
        <taxon>Mollusca</taxon>
        <taxon>Bivalvia</taxon>
        <taxon>Autobranchia</taxon>
        <taxon>Pteriomorphia</taxon>
        <taxon>Ostreida</taxon>
        <taxon>Ostreoidea</taxon>
        <taxon>Ostreidae</taxon>
        <taxon>Crassostrea</taxon>
    </lineage>
</organism>
<gene>
    <name evidence="2" type="primary">LOC111102108</name>
</gene>
<reference evidence="2" key="1">
    <citation type="submission" date="2025-08" db="UniProtKB">
        <authorList>
            <consortium name="RefSeq"/>
        </authorList>
    </citation>
    <scope>IDENTIFICATION</scope>
    <source>
        <tissue evidence="2">Whole sample</tissue>
    </source>
</reference>
<dbReference type="GeneID" id="111102108"/>